<organism evidence="2">
    <name type="scientific">Sesamum radiatum</name>
    <name type="common">Black benniseed</name>
    <dbReference type="NCBI Taxonomy" id="300843"/>
    <lineage>
        <taxon>Eukaryota</taxon>
        <taxon>Viridiplantae</taxon>
        <taxon>Streptophyta</taxon>
        <taxon>Embryophyta</taxon>
        <taxon>Tracheophyta</taxon>
        <taxon>Spermatophyta</taxon>
        <taxon>Magnoliopsida</taxon>
        <taxon>eudicotyledons</taxon>
        <taxon>Gunneridae</taxon>
        <taxon>Pentapetalae</taxon>
        <taxon>asterids</taxon>
        <taxon>lamiids</taxon>
        <taxon>Lamiales</taxon>
        <taxon>Pedaliaceae</taxon>
        <taxon>Sesamum</taxon>
    </lineage>
</organism>
<reference evidence="2" key="1">
    <citation type="submission" date="2020-06" db="EMBL/GenBank/DDBJ databases">
        <authorList>
            <person name="Li T."/>
            <person name="Hu X."/>
            <person name="Zhang T."/>
            <person name="Song X."/>
            <person name="Zhang H."/>
            <person name="Dai N."/>
            <person name="Sheng W."/>
            <person name="Hou X."/>
            <person name="Wei L."/>
        </authorList>
    </citation>
    <scope>NUCLEOTIDE SEQUENCE</scope>
    <source>
        <strain evidence="2">G02</strain>
        <tissue evidence="2">Leaf</tissue>
    </source>
</reference>
<protein>
    <submittedName>
        <fullName evidence="2">Uncharacterized protein</fullName>
    </submittedName>
</protein>
<evidence type="ECO:0000313" key="2">
    <source>
        <dbReference type="EMBL" id="KAL0419046.1"/>
    </source>
</evidence>
<dbReference type="AlphaFoldDB" id="A0AAW2UP91"/>
<proteinExistence type="predicted"/>
<dbReference type="EMBL" id="JACGWJ010000005">
    <property type="protein sequence ID" value="KAL0419046.1"/>
    <property type="molecule type" value="Genomic_DNA"/>
</dbReference>
<reference evidence="2" key="2">
    <citation type="journal article" date="2024" name="Plant">
        <title>Genomic evolution and insights into agronomic trait innovations of Sesamum species.</title>
        <authorList>
            <person name="Miao H."/>
            <person name="Wang L."/>
            <person name="Qu L."/>
            <person name="Liu H."/>
            <person name="Sun Y."/>
            <person name="Le M."/>
            <person name="Wang Q."/>
            <person name="Wei S."/>
            <person name="Zheng Y."/>
            <person name="Lin W."/>
            <person name="Duan Y."/>
            <person name="Cao H."/>
            <person name="Xiong S."/>
            <person name="Wang X."/>
            <person name="Wei L."/>
            <person name="Li C."/>
            <person name="Ma Q."/>
            <person name="Ju M."/>
            <person name="Zhao R."/>
            <person name="Li G."/>
            <person name="Mu C."/>
            <person name="Tian Q."/>
            <person name="Mei H."/>
            <person name="Zhang T."/>
            <person name="Gao T."/>
            <person name="Zhang H."/>
        </authorList>
    </citation>
    <scope>NUCLEOTIDE SEQUENCE</scope>
    <source>
        <strain evidence="2">G02</strain>
    </source>
</reference>
<accession>A0AAW2UP91</accession>
<feature type="region of interest" description="Disordered" evidence="1">
    <location>
        <begin position="90"/>
        <end position="112"/>
    </location>
</feature>
<comment type="caution">
    <text evidence="2">The sequence shown here is derived from an EMBL/GenBank/DDBJ whole genome shotgun (WGS) entry which is preliminary data.</text>
</comment>
<sequence length="112" mass="12651">MREIEESREKKEKPKRGVCQKIGHNEDQYFEVIGYPLGCRKSARDKKVGPWTERKGPKGAQVSIDDNPIPGLTQAQYNNLVQYLNYEDDTSKMTNQTPPIANMAGKINSGKP</sequence>
<feature type="region of interest" description="Disordered" evidence="1">
    <location>
        <begin position="43"/>
        <end position="69"/>
    </location>
</feature>
<name>A0AAW2UP91_SESRA</name>
<evidence type="ECO:0000256" key="1">
    <source>
        <dbReference type="SAM" id="MobiDB-lite"/>
    </source>
</evidence>
<gene>
    <name evidence="2" type="ORF">Sradi_1318100</name>
</gene>
<feature type="compositionally biased region" description="Basic and acidic residues" evidence="1">
    <location>
        <begin position="45"/>
        <end position="56"/>
    </location>
</feature>